<evidence type="ECO:0000313" key="4">
    <source>
        <dbReference type="Proteomes" id="UP000683925"/>
    </source>
</evidence>
<dbReference type="Proteomes" id="UP000683925">
    <property type="component" value="Unassembled WGS sequence"/>
</dbReference>
<evidence type="ECO:0000256" key="1">
    <source>
        <dbReference type="SAM" id="MobiDB-lite"/>
    </source>
</evidence>
<sequence length="89" mass="10354">MSTQASMMEFKCVKLLKTQGDQDGVIPDSDQEEKLKNPYNNVRPKSCMRPRKRLRFSRNGTYREMSTSQIRQTQIPIHSILKTKGNSTY</sequence>
<dbReference type="EMBL" id="CAJJDP010000112">
    <property type="protein sequence ID" value="CAD8196584.1"/>
    <property type="molecule type" value="Genomic_DNA"/>
</dbReference>
<feature type="region of interest" description="Disordered" evidence="1">
    <location>
        <begin position="21"/>
        <end position="46"/>
    </location>
</feature>
<evidence type="ECO:0000313" key="3">
    <source>
        <dbReference type="EMBL" id="CAD8196584.1"/>
    </source>
</evidence>
<organism evidence="3 4">
    <name type="scientific">Paramecium octaurelia</name>
    <dbReference type="NCBI Taxonomy" id="43137"/>
    <lineage>
        <taxon>Eukaryota</taxon>
        <taxon>Sar</taxon>
        <taxon>Alveolata</taxon>
        <taxon>Ciliophora</taxon>
        <taxon>Intramacronucleata</taxon>
        <taxon>Oligohymenophorea</taxon>
        <taxon>Peniculida</taxon>
        <taxon>Parameciidae</taxon>
        <taxon>Paramecium</taxon>
    </lineage>
</organism>
<gene>
    <name evidence="2" type="ORF">POCTA_138.1.T1120075</name>
    <name evidence="3" type="ORF">POCTA_138.1.T1120077</name>
</gene>
<evidence type="ECO:0000313" key="2">
    <source>
        <dbReference type="EMBL" id="CAD8196580.1"/>
    </source>
</evidence>
<proteinExistence type="predicted"/>
<accession>A0A8S1X339</accession>
<keyword evidence="4" id="KW-1185">Reference proteome</keyword>
<comment type="caution">
    <text evidence="3">The sequence shown here is derived from an EMBL/GenBank/DDBJ whole genome shotgun (WGS) entry which is preliminary data.</text>
</comment>
<reference evidence="3" key="1">
    <citation type="submission" date="2021-01" db="EMBL/GenBank/DDBJ databases">
        <authorList>
            <consortium name="Genoscope - CEA"/>
            <person name="William W."/>
        </authorList>
    </citation>
    <scope>NUCLEOTIDE SEQUENCE</scope>
</reference>
<protein>
    <submittedName>
        <fullName evidence="3">Uncharacterized protein</fullName>
    </submittedName>
</protein>
<name>A0A8S1X339_PAROT</name>
<dbReference type="AlphaFoldDB" id="A0A8S1X339"/>
<dbReference type="EMBL" id="CAJJDP010000112">
    <property type="protein sequence ID" value="CAD8196580.1"/>
    <property type="molecule type" value="Genomic_DNA"/>
</dbReference>